<dbReference type="SUPFAM" id="SSF53056">
    <property type="entry name" value="beta-carbonic anhydrase, cab"/>
    <property type="match status" value="1"/>
</dbReference>
<gene>
    <name evidence="6" type="ORF">BJ322DRAFT_1139846</name>
</gene>
<comment type="cofactor">
    <cofactor evidence="4">
        <name>Zn(2+)</name>
        <dbReference type="ChEBI" id="CHEBI:29105"/>
    </cofactor>
    <text evidence="4">Binds 1 zinc ion per subunit.</text>
</comment>
<dbReference type="InterPro" id="IPR036874">
    <property type="entry name" value="Carbonic_anhydrase_sf"/>
</dbReference>
<feature type="binding site" evidence="4">
    <location>
        <position position="41"/>
    </location>
    <ligand>
        <name>Zn(2+)</name>
        <dbReference type="ChEBI" id="CHEBI:29105"/>
    </ligand>
</feature>
<keyword evidence="3 4" id="KW-0862">Zinc</keyword>
<dbReference type="GO" id="GO:0008270">
    <property type="term" value="F:zinc ion binding"/>
    <property type="evidence" value="ECO:0007669"/>
    <property type="project" value="UniProtKB-UniRule"/>
</dbReference>
<evidence type="ECO:0000256" key="4">
    <source>
        <dbReference type="PIRSR" id="PIRSR601765-1"/>
    </source>
</evidence>
<keyword evidence="7" id="KW-1185">Reference proteome</keyword>
<evidence type="ECO:0000256" key="1">
    <source>
        <dbReference type="ARBA" id="ARBA00006217"/>
    </source>
</evidence>
<evidence type="ECO:0000256" key="5">
    <source>
        <dbReference type="RuleBase" id="RU003956"/>
    </source>
</evidence>
<dbReference type="PANTHER" id="PTHR43175:SF3">
    <property type="entry name" value="CARBON DISULFIDE HYDROLASE"/>
    <property type="match status" value="1"/>
</dbReference>
<protein>
    <recommendedName>
        <fullName evidence="5">Carbonic anhydrase</fullName>
        <ecNumber evidence="5">4.2.1.1</ecNumber>
    </recommendedName>
    <alternativeName>
        <fullName evidence="5">Carbonate dehydratase</fullName>
    </alternativeName>
</protein>
<dbReference type="OrthoDB" id="10248475at2759"/>
<proteinExistence type="inferred from homology"/>
<comment type="catalytic activity">
    <reaction evidence="5">
        <text>hydrogencarbonate + H(+) = CO2 + H2O</text>
        <dbReference type="Rhea" id="RHEA:10748"/>
        <dbReference type="ChEBI" id="CHEBI:15377"/>
        <dbReference type="ChEBI" id="CHEBI:15378"/>
        <dbReference type="ChEBI" id="CHEBI:16526"/>
        <dbReference type="ChEBI" id="CHEBI:17544"/>
        <dbReference type="EC" id="4.2.1.1"/>
    </reaction>
</comment>
<dbReference type="EMBL" id="WIUZ02000006">
    <property type="protein sequence ID" value="KAF9786049.1"/>
    <property type="molecule type" value="Genomic_DNA"/>
</dbReference>
<dbReference type="Gene3D" id="3.40.1050.10">
    <property type="entry name" value="Carbonic anhydrase"/>
    <property type="match status" value="1"/>
</dbReference>
<dbReference type="AlphaFoldDB" id="A0A9P6HHD9"/>
<keyword evidence="2 4" id="KW-0479">Metal-binding</keyword>
<organism evidence="6 7">
    <name type="scientific">Thelephora terrestris</name>
    <dbReference type="NCBI Taxonomy" id="56493"/>
    <lineage>
        <taxon>Eukaryota</taxon>
        <taxon>Fungi</taxon>
        <taxon>Dikarya</taxon>
        <taxon>Basidiomycota</taxon>
        <taxon>Agaricomycotina</taxon>
        <taxon>Agaricomycetes</taxon>
        <taxon>Thelephorales</taxon>
        <taxon>Thelephoraceae</taxon>
        <taxon>Thelephora</taxon>
    </lineage>
</organism>
<dbReference type="Proteomes" id="UP000736335">
    <property type="component" value="Unassembled WGS sequence"/>
</dbReference>
<evidence type="ECO:0000256" key="3">
    <source>
        <dbReference type="ARBA" id="ARBA00022833"/>
    </source>
</evidence>
<reference evidence="6" key="1">
    <citation type="journal article" date="2020" name="Nat. Commun.">
        <title>Large-scale genome sequencing of mycorrhizal fungi provides insights into the early evolution of symbiotic traits.</title>
        <authorList>
            <person name="Miyauchi S."/>
            <person name="Kiss E."/>
            <person name="Kuo A."/>
            <person name="Drula E."/>
            <person name="Kohler A."/>
            <person name="Sanchez-Garcia M."/>
            <person name="Morin E."/>
            <person name="Andreopoulos B."/>
            <person name="Barry K.W."/>
            <person name="Bonito G."/>
            <person name="Buee M."/>
            <person name="Carver A."/>
            <person name="Chen C."/>
            <person name="Cichocki N."/>
            <person name="Clum A."/>
            <person name="Culley D."/>
            <person name="Crous P.W."/>
            <person name="Fauchery L."/>
            <person name="Girlanda M."/>
            <person name="Hayes R.D."/>
            <person name="Keri Z."/>
            <person name="LaButti K."/>
            <person name="Lipzen A."/>
            <person name="Lombard V."/>
            <person name="Magnuson J."/>
            <person name="Maillard F."/>
            <person name="Murat C."/>
            <person name="Nolan M."/>
            <person name="Ohm R.A."/>
            <person name="Pangilinan J."/>
            <person name="Pereira M.F."/>
            <person name="Perotto S."/>
            <person name="Peter M."/>
            <person name="Pfister S."/>
            <person name="Riley R."/>
            <person name="Sitrit Y."/>
            <person name="Stielow J.B."/>
            <person name="Szollosi G."/>
            <person name="Zifcakova L."/>
            <person name="Stursova M."/>
            <person name="Spatafora J.W."/>
            <person name="Tedersoo L."/>
            <person name="Vaario L.M."/>
            <person name="Yamada A."/>
            <person name="Yan M."/>
            <person name="Wang P."/>
            <person name="Xu J."/>
            <person name="Bruns T."/>
            <person name="Baldrian P."/>
            <person name="Vilgalys R."/>
            <person name="Dunand C."/>
            <person name="Henrissat B."/>
            <person name="Grigoriev I.V."/>
            <person name="Hibbett D."/>
            <person name="Nagy L.G."/>
            <person name="Martin F.M."/>
        </authorList>
    </citation>
    <scope>NUCLEOTIDE SEQUENCE</scope>
    <source>
        <strain evidence="6">UH-Tt-Lm1</strain>
    </source>
</reference>
<dbReference type="Pfam" id="PF00484">
    <property type="entry name" value="Pro_CA"/>
    <property type="match status" value="1"/>
</dbReference>
<name>A0A9P6HHD9_9AGAM</name>
<feature type="binding site" evidence="4">
    <location>
        <position position="39"/>
    </location>
    <ligand>
        <name>Zn(2+)</name>
        <dbReference type="ChEBI" id="CHEBI:29105"/>
    </ligand>
</feature>
<evidence type="ECO:0000313" key="6">
    <source>
        <dbReference type="EMBL" id="KAF9786049.1"/>
    </source>
</evidence>
<feature type="binding site" evidence="4">
    <location>
        <position position="91"/>
    </location>
    <ligand>
        <name>Zn(2+)</name>
        <dbReference type="ChEBI" id="CHEBI:29105"/>
    </ligand>
</feature>
<sequence length="174" mass="19205">MSTHAHTQFEEGNSGYVTYFKDKGKLAIPPAKHLAIVTCMDARIDVVAQLGLKEGDAHIIRNAGGSAKDSVRSLIISQRLLGTREIAVFHHTNCGMQTFTTPQLREKLKASAEESNSEKVGAAADAIQFLEFSDLDKSVKEEVEFVKTHPLILKETEVTGWVYHVESGKVRRVV</sequence>
<dbReference type="GO" id="GO:0004089">
    <property type="term" value="F:carbonate dehydratase activity"/>
    <property type="evidence" value="ECO:0007669"/>
    <property type="project" value="UniProtKB-UniRule"/>
</dbReference>
<feature type="binding site" evidence="4">
    <location>
        <position position="94"/>
    </location>
    <ligand>
        <name>Zn(2+)</name>
        <dbReference type="ChEBI" id="CHEBI:29105"/>
    </ligand>
</feature>
<evidence type="ECO:0000313" key="7">
    <source>
        <dbReference type="Proteomes" id="UP000736335"/>
    </source>
</evidence>
<dbReference type="EC" id="4.2.1.1" evidence="5"/>
<dbReference type="CDD" id="cd03379">
    <property type="entry name" value="beta_CA_cladeD"/>
    <property type="match status" value="1"/>
</dbReference>
<evidence type="ECO:0000256" key="2">
    <source>
        <dbReference type="ARBA" id="ARBA00022723"/>
    </source>
</evidence>
<dbReference type="PANTHER" id="PTHR43175">
    <property type="entry name" value="CARBONIC ANHYDRASE"/>
    <property type="match status" value="1"/>
</dbReference>
<dbReference type="SMART" id="SM00947">
    <property type="entry name" value="Pro_CA"/>
    <property type="match status" value="1"/>
</dbReference>
<dbReference type="InterPro" id="IPR001765">
    <property type="entry name" value="Carbonic_anhydrase"/>
</dbReference>
<comment type="function">
    <text evidence="5">Reversible hydration of carbon dioxide.</text>
</comment>
<reference evidence="6" key="2">
    <citation type="submission" date="2020-11" db="EMBL/GenBank/DDBJ databases">
        <authorList>
            <consortium name="DOE Joint Genome Institute"/>
            <person name="Kuo A."/>
            <person name="Miyauchi S."/>
            <person name="Kiss E."/>
            <person name="Drula E."/>
            <person name="Kohler A."/>
            <person name="Sanchez-Garcia M."/>
            <person name="Andreopoulos B."/>
            <person name="Barry K.W."/>
            <person name="Bonito G."/>
            <person name="Buee M."/>
            <person name="Carver A."/>
            <person name="Chen C."/>
            <person name="Cichocki N."/>
            <person name="Clum A."/>
            <person name="Culley D."/>
            <person name="Crous P.W."/>
            <person name="Fauchery L."/>
            <person name="Girlanda M."/>
            <person name="Hayes R."/>
            <person name="Keri Z."/>
            <person name="Labutti K."/>
            <person name="Lipzen A."/>
            <person name="Lombard V."/>
            <person name="Magnuson J."/>
            <person name="Maillard F."/>
            <person name="Morin E."/>
            <person name="Murat C."/>
            <person name="Nolan M."/>
            <person name="Ohm R."/>
            <person name="Pangilinan J."/>
            <person name="Pereira M."/>
            <person name="Perotto S."/>
            <person name="Peter M."/>
            <person name="Riley R."/>
            <person name="Sitrit Y."/>
            <person name="Stielow B."/>
            <person name="Szollosi G."/>
            <person name="Zifcakova L."/>
            <person name="Stursova M."/>
            <person name="Spatafora J.W."/>
            <person name="Tedersoo L."/>
            <person name="Vaario L.-M."/>
            <person name="Yamada A."/>
            <person name="Yan M."/>
            <person name="Wang P."/>
            <person name="Xu J."/>
            <person name="Bruns T."/>
            <person name="Baldrian P."/>
            <person name="Vilgalys R."/>
            <person name="Henrissat B."/>
            <person name="Grigoriev I.V."/>
            <person name="Hibbett D."/>
            <person name="Nagy L.G."/>
            <person name="Martin F.M."/>
        </authorList>
    </citation>
    <scope>NUCLEOTIDE SEQUENCE</scope>
    <source>
        <strain evidence="6">UH-Tt-Lm1</strain>
    </source>
</reference>
<accession>A0A9P6HHD9</accession>
<keyword evidence="5" id="KW-0456">Lyase</keyword>
<comment type="similarity">
    <text evidence="1 5">Belongs to the beta-class carbonic anhydrase family.</text>
</comment>
<comment type="caution">
    <text evidence="6">The sequence shown here is derived from an EMBL/GenBank/DDBJ whole genome shotgun (WGS) entry which is preliminary data.</text>
</comment>